<protein>
    <recommendedName>
        <fullName evidence="3">phosphatidylinositol-3,5-bisphosphate 3-phosphatase</fullName>
        <ecNumber evidence="3">3.1.3.95</ecNumber>
    </recommendedName>
    <alternativeName>
        <fullName evidence="10">Phosphatidylinositol-3,5-bisphosphate 3-phosphatase</fullName>
    </alternativeName>
</protein>
<dbReference type="GO" id="GO:0046856">
    <property type="term" value="P:phosphatidylinositol dephosphorylation"/>
    <property type="evidence" value="ECO:0007669"/>
    <property type="project" value="TreeGrafter"/>
</dbReference>
<accession>A0AA36GUB3</accession>
<evidence type="ECO:0000256" key="9">
    <source>
        <dbReference type="ARBA" id="ARBA00023136"/>
    </source>
</evidence>
<dbReference type="InterPro" id="IPR029021">
    <property type="entry name" value="Prot-tyrosine_phosphatase-like"/>
</dbReference>
<dbReference type="GO" id="GO:0052629">
    <property type="term" value="F:phosphatidylinositol-3,5-bisphosphate 3-phosphatase activity"/>
    <property type="evidence" value="ECO:0007669"/>
    <property type="project" value="UniProtKB-EC"/>
</dbReference>
<evidence type="ECO:0000313" key="19">
    <source>
        <dbReference type="Proteomes" id="UP001176961"/>
    </source>
</evidence>
<evidence type="ECO:0000256" key="10">
    <source>
        <dbReference type="ARBA" id="ARBA00032571"/>
    </source>
</evidence>
<dbReference type="SMART" id="SM00404">
    <property type="entry name" value="PTPc_motif"/>
    <property type="match status" value="1"/>
</dbReference>
<comment type="subcellular location">
    <subcellularLocation>
        <location evidence="1">Endomembrane system</location>
        <topology evidence="1">Peripheral membrane protein</topology>
    </subcellularLocation>
</comment>
<dbReference type="InterPro" id="IPR000387">
    <property type="entry name" value="Tyr_Pase_dom"/>
</dbReference>
<evidence type="ECO:0000256" key="3">
    <source>
        <dbReference type="ARBA" id="ARBA00012903"/>
    </source>
</evidence>
<evidence type="ECO:0000259" key="16">
    <source>
        <dbReference type="PROSITE" id="PS50178"/>
    </source>
</evidence>
<dbReference type="Proteomes" id="UP001176961">
    <property type="component" value="Unassembled WGS sequence"/>
</dbReference>
<dbReference type="InterPro" id="IPR010569">
    <property type="entry name" value="Myotubularin-like_Pase_dom"/>
</dbReference>
<reference evidence="18" key="1">
    <citation type="submission" date="2023-07" db="EMBL/GenBank/DDBJ databases">
        <authorList>
            <consortium name="CYATHOMIX"/>
        </authorList>
    </citation>
    <scope>NUCLEOTIDE SEQUENCE</scope>
    <source>
        <strain evidence="18">N/A</strain>
    </source>
</reference>
<dbReference type="CDD" id="cd14507">
    <property type="entry name" value="PTP-MTM-like"/>
    <property type="match status" value="1"/>
</dbReference>
<feature type="active site" description="Phosphocysteine intermediate" evidence="11">
    <location>
        <position position="498"/>
    </location>
</feature>
<evidence type="ECO:0000259" key="17">
    <source>
        <dbReference type="PROSITE" id="PS51339"/>
    </source>
</evidence>
<name>A0AA36GUB3_CYLNA</name>
<keyword evidence="5 13" id="KW-0863">Zinc-finger</keyword>
<dbReference type="CDD" id="cd00065">
    <property type="entry name" value="FYVE_like_SF"/>
    <property type="match status" value="1"/>
</dbReference>
<dbReference type="InterPro" id="IPR000306">
    <property type="entry name" value="Znf_FYVE"/>
</dbReference>
<evidence type="ECO:0000256" key="13">
    <source>
        <dbReference type="PROSITE-ProRule" id="PRU00091"/>
    </source>
</evidence>
<comment type="caution">
    <text evidence="18">The sequence shown here is derived from an EMBL/GenBank/DDBJ whole genome shotgun (WGS) entry which is preliminary data.</text>
</comment>
<evidence type="ECO:0000259" key="15">
    <source>
        <dbReference type="PROSITE" id="PS50056"/>
    </source>
</evidence>
<dbReference type="SUPFAM" id="SSF57903">
    <property type="entry name" value="FYVE/PHD zinc finger"/>
    <property type="match status" value="1"/>
</dbReference>
<keyword evidence="19" id="KW-1185">Reference proteome</keyword>
<feature type="compositionally biased region" description="Low complexity" evidence="14">
    <location>
        <begin position="961"/>
        <end position="976"/>
    </location>
</feature>
<dbReference type="PROSITE" id="PS51339">
    <property type="entry name" value="PPASE_MYOTUBULARIN"/>
    <property type="match status" value="1"/>
</dbReference>
<evidence type="ECO:0000256" key="1">
    <source>
        <dbReference type="ARBA" id="ARBA00004184"/>
    </source>
</evidence>
<feature type="region of interest" description="Disordered" evidence="14">
    <location>
        <begin position="947"/>
        <end position="997"/>
    </location>
</feature>
<keyword evidence="4" id="KW-0479">Metal-binding</keyword>
<feature type="domain" description="Myotubularin phosphatase" evidence="17">
    <location>
        <begin position="282"/>
        <end position="661"/>
    </location>
</feature>
<dbReference type="InterPro" id="IPR003595">
    <property type="entry name" value="Tyr_Pase_cat"/>
</dbReference>
<sequence>MLTKCSLPRLRIRGGVYRKQLSESADDESGGLVTHQARYNWKAVSCRICKDAFLLELCVQADTTEVSINHHQELQRMVYGGTSAINIPCQETTDCDGSFGSPRSYVNIPHVPQAEDLRTIMRRDSEAPHELEVEENFTAEAIVESGERGAAENKSAPVAEPNPIELLPGESIKADDEFEGELRAILTDYRICLIAPNNRAMRVILIVAIESIDFRDPVQIIISCKEGRVACLRAKSTESAIAWHKMLYKAANRATCQELFAWNFAKEVNEVPVPWLSSDLPVDDEVLVRREFERLDYDRDHFRISDDNKDFKLSPTYPEYMVIPKEISHKDLVDGKDFRFLQRWPAVVWKCKETRAVLLRSSQPRLSLFGWRNNADEKFFELVHNYLDTYLPGKDILIMDARSYAAAWANRAKGGGFEHPEYYQRTRVDWLALPNIHNVRYSFHQLRALLCSDQNKTGNAYHTALDSTCWLTYIKDLINSAQKCVDTLFDGQSVLVHCSDGWDRTTQIISLAKLLGDEYYRTVQGFEELIRLEWVAFGHKFADRNGIAGTNTNEQSPIFLQFLDAVHQIQDQFPTAFEFNKQYLIKLAQHAYSGLFGTFLFNSRRESKMMKKEMQAEPISIWRFLGKHNEHVVSSFYDKTIVGRITPSTEMSRLTEWNEVYRDCSFDDDIPRPVSIQPPPKEACPNTCSGINPAVPLQKSKSSESINSITNVDAANMNGIINHAGSNGTINVTSSEHNLMDTSMVALSEVVNAPPPPTSIRRDASHAQFKSPLYPWKTIQESQDKDGLIKFFDSLEEFTRAYNKARQLELERLQQDQLKRNRSFSERVSPGNNHEAFSRMISIGDADSDGISLYRASSDLSVVESGEVPRQSSGISLKRNTNCELCNKEYPLISVLKPEDAEHRCRFCQRSVCQQCSSHCYHTTKDDGTGVQCRMCDRCYEQLSPATPDKPDEDKLQEDVSLISLSPSSPRRSSSLGDKKFSSTFSYMGSPGQAVKG</sequence>
<gene>
    <name evidence="18" type="ORF">CYNAS_LOCUS10391</name>
</gene>
<feature type="domain" description="Tyrosine specific protein phosphatases" evidence="15">
    <location>
        <begin position="475"/>
        <end position="531"/>
    </location>
</feature>
<dbReference type="GO" id="GO:0008270">
    <property type="term" value="F:zinc ion binding"/>
    <property type="evidence" value="ECO:0007669"/>
    <property type="project" value="UniProtKB-KW"/>
</dbReference>
<feature type="domain" description="FYVE-type" evidence="16">
    <location>
        <begin position="877"/>
        <end position="944"/>
    </location>
</feature>
<dbReference type="GO" id="GO:0004438">
    <property type="term" value="F:phosphatidylinositol-3-phosphate phosphatase activity"/>
    <property type="evidence" value="ECO:0007669"/>
    <property type="project" value="TreeGrafter"/>
</dbReference>
<evidence type="ECO:0000256" key="5">
    <source>
        <dbReference type="ARBA" id="ARBA00022771"/>
    </source>
</evidence>
<feature type="binding site" evidence="12">
    <location>
        <begin position="410"/>
        <end position="413"/>
    </location>
    <ligand>
        <name>substrate</name>
    </ligand>
</feature>
<evidence type="ECO:0000313" key="18">
    <source>
        <dbReference type="EMBL" id="CAJ0598408.1"/>
    </source>
</evidence>
<dbReference type="GO" id="GO:0012505">
    <property type="term" value="C:endomembrane system"/>
    <property type="evidence" value="ECO:0007669"/>
    <property type="project" value="UniProtKB-SubCell"/>
</dbReference>
<comment type="similarity">
    <text evidence="2">Belongs to the protein-tyrosine phosphatase family. Non-receptor class myotubularin subfamily.</text>
</comment>
<evidence type="ECO:0000256" key="12">
    <source>
        <dbReference type="PIRSR" id="PIRSR630564-2"/>
    </source>
</evidence>
<evidence type="ECO:0000256" key="6">
    <source>
        <dbReference type="ARBA" id="ARBA00022801"/>
    </source>
</evidence>
<feature type="binding site" evidence="12">
    <location>
        <begin position="435"/>
        <end position="436"/>
    </location>
    <ligand>
        <name>substrate</name>
    </ligand>
</feature>
<dbReference type="PROSITE" id="PS00383">
    <property type="entry name" value="TYR_PHOSPHATASE_1"/>
    <property type="match status" value="1"/>
</dbReference>
<dbReference type="PANTHER" id="PTHR10807">
    <property type="entry name" value="MYOTUBULARIN-RELATED"/>
    <property type="match status" value="1"/>
</dbReference>
<dbReference type="PROSITE" id="PS50178">
    <property type="entry name" value="ZF_FYVE"/>
    <property type="match status" value="1"/>
</dbReference>
<evidence type="ECO:0000256" key="14">
    <source>
        <dbReference type="SAM" id="MobiDB-lite"/>
    </source>
</evidence>
<feature type="compositionally biased region" description="Basic and acidic residues" evidence="14">
    <location>
        <begin position="949"/>
        <end position="958"/>
    </location>
</feature>
<dbReference type="InterPro" id="IPR030564">
    <property type="entry name" value="Myotubularin"/>
</dbReference>
<evidence type="ECO:0000256" key="4">
    <source>
        <dbReference type="ARBA" id="ARBA00022723"/>
    </source>
</evidence>
<dbReference type="InterPro" id="IPR011011">
    <property type="entry name" value="Znf_FYVE_PHD"/>
</dbReference>
<dbReference type="PANTHER" id="PTHR10807:SF129">
    <property type="entry name" value="MYOTUBULARIN-RELATED PROTEIN 3"/>
    <property type="match status" value="1"/>
</dbReference>
<feature type="binding site" evidence="12">
    <location>
        <begin position="498"/>
        <end position="504"/>
    </location>
    <ligand>
        <name>substrate</name>
    </ligand>
</feature>
<dbReference type="Pfam" id="PF01363">
    <property type="entry name" value="FYVE"/>
    <property type="match status" value="1"/>
</dbReference>
<dbReference type="InterPro" id="IPR016130">
    <property type="entry name" value="Tyr_Pase_AS"/>
</dbReference>
<organism evidence="18 19">
    <name type="scientific">Cylicocyclus nassatus</name>
    <name type="common">Nematode worm</name>
    <dbReference type="NCBI Taxonomy" id="53992"/>
    <lineage>
        <taxon>Eukaryota</taxon>
        <taxon>Metazoa</taxon>
        <taxon>Ecdysozoa</taxon>
        <taxon>Nematoda</taxon>
        <taxon>Chromadorea</taxon>
        <taxon>Rhabditida</taxon>
        <taxon>Rhabditina</taxon>
        <taxon>Rhabditomorpha</taxon>
        <taxon>Strongyloidea</taxon>
        <taxon>Strongylidae</taxon>
        <taxon>Cylicocyclus</taxon>
    </lineage>
</organism>
<keyword evidence="6" id="KW-0378">Hydrolase</keyword>
<dbReference type="InterPro" id="IPR017455">
    <property type="entry name" value="Znf_FYVE-rel"/>
</dbReference>
<dbReference type="PROSITE" id="PS50056">
    <property type="entry name" value="TYR_PHOSPHATASE_2"/>
    <property type="match status" value="1"/>
</dbReference>
<proteinExistence type="inferred from homology"/>
<dbReference type="GO" id="GO:0005737">
    <property type="term" value="C:cytoplasm"/>
    <property type="evidence" value="ECO:0007669"/>
    <property type="project" value="TreeGrafter"/>
</dbReference>
<dbReference type="EMBL" id="CATQJL010000223">
    <property type="protein sequence ID" value="CAJ0598408.1"/>
    <property type="molecule type" value="Genomic_DNA"/>
</dbReference>
<dbReference type="AlphaFoldDB" id="A0AA36GUB3"/>
<evidence type="ECO:0000256" key="8">
    <source>
        <dbReference type="ARBA" id="ARBA00023098"/>
    </source>
</evidence>
<evidence type="ECO:0000256" key="2">
    <source>
        <dbReference type="ARBA" id="ARBA00007471"/>
    </source>
</evidence>
<keyword evidence="9" id="KW-0472">Membrane</keyword>
<dbReference type="SUPFAM" id="SSF52799">
    <property type="entry name" value="(Phosphotyrosine protein) phosphatases II"/>
    <property type="match status" value="1"/>
</dbReference>
<dbReference type="EC" id="3.1.3.95" evidence="3"/>
<dbReference type="InterPro" id="IPR013083">
    <property type="entry name" value="Znf_RING/FYVE/PHD"/>
</dbReference>
<evidence type="ECO:0000256" key="7">
    <source>
        <dbReference type="ARBA" id="ARBA00022833"/>
    </source>
</evidence>
<keyword evidence="7" id="KW-0862">Zinc</keyword>
<evidence type="ECO:0000256" key="11">
    <source>
        <dbReference type="PIRSR" id="PIRSR630564-1"/>
    </source>
</evidence>
<keyword evidence="8" id="KW-0443">Lipid metabolism</keyword>
<dbReference type="Gene3D" id="3.30.40.10">
    <property type="entry name" value="Zinc/RING finger domain, C3HC4 (zinc finger)"/>
    <property type="match status" value="1"/>
</dbReference>
<dbReference type="Pfam" id="PF06602">
    <property type="entry name" value="Myotub-related"/>
    <property type="match status" value="1"/>
</dbReference>